<dbReference type="EMBL" id="OBEB01000003">
    <property type="protein sequence ID" value="SNY51859.1"/>
    <property type="molecule type" value="Genomic_DNA"/>
</dbReference>
<evidence type="ECO:0000313" key="3">
    <source>
        <dbReference type="Proteomes" id="UP000219353"/>
    </source>
</evidence>
<gene>
    <name evidence="2" type="ORF">SAMN06297280_2006</name>
</gene>
<dbReference type="AlphaFoldDB" id="A0A285IV30"/>
<protein>
    <submittedName>
        <fullName evidence="2">Uncharacterized protein</fullName>
    </submittedName>
</protein>
<evidence type="ECO:0000256" key="1">
    <source>
        <dbReference type="SAM" id="Phobius"/>
    </source>
</evidence>
<keyword evidence="1" id="KW-0472">Membrane</keyword>
<keyword evidence="1" id="KW-0812">Transmembrane</keyword>
<accession>A0A285IV30</accession>
<reference evidence="3" key="1">
    <citation type="submission" date="2017-09" db="EMBL/GenBank/DDBJ databases">
        <authorList>
            <person name="Varghese N."/>
            <person name="Submissions S."/>
        </authorList>
    </citation>
    <scope>NUCLEOTIDE SEQUENCE [LARGE SCALE GENOMIC DNA]</scope>
    <source>
        <strain evidence="3">CGMCC 1.12461</strain>
    </source>
</reference>
<sequence>MNPAEYNLAPHFMFSEHTSAFLSLYFFDVCISAAAVFAVGDV</sequence>
<keyword evidence="3" id="KW-1185">Reference proteome</keyword>
<keyword evidence="1" id="KW-1133">Transmembrane helix</keyword>
<dbReference type="RefSeq" id="WP_281256382.1">
    <property type="nucleotide sequence ID" value="NZ_OBEB01000003.1"/>
</dbReference>
<proteinExistence type="predicted"/>
<evidence type="ECO:0000313" key="2">
    <source>
        <dbReference type="EMBL" id="SNY51859.1"/>
    </source>
</evidence>
<organism evidence="2 3">
    <name type="scientific">Arsukibacterium tuosuense</name>
    <dbReference type="NCBI Taxonomy" id="1323745"/>
    <lineage>
        <taxon>Bacteria</taxon>
        <taxon>Pseudomonadati</taxon>
        <taxon>Pseudomonadota</taxon>
        <taxon>Gammaproteobacteria</taxon>
        <taxon>Chromatiales</taxon>
        <taxon>Chromatiaceae</taxon>
        <taxon>Arsukibacterium</taxon>
    </lineage>
</organism>
<name>A0A285IV30_9GAMM</name>
<dbReference type="Proteomes" id="UP000219353">
    <property type="component" value="Unassembled WGS sequence"/>
</dbReference>
<feature type="transmembrane region" description="Helical" evidence="1">
    <location>
        <begin position="20"/>
        <end position="40"/>
    </location>
</feature>